<dbReference type="OrthoDB" id="292934at2"/>
<proteinExistence type="predicted"/>
<dbReference type="InterPro" id="IPR012334">
    <property type="entry name" value="Pectin_lyas_fold"/>
</dbReference>
<dbReference type="RefSeq" id="WP_145456800.1">
    <property type="nucleotide sequence ID" value="NZ_CP036317.1"/>
</dbReference>
<dbReference type="InterPro" id="IPR006626">
    <property type="entry name" value="PbH1"/>
</dbReference>
<dbReference type="EMBL" id="CP036317">
    <property type="protein sequence ID" value="QDV18590.1"/>
    <property type="molecule type" value="Genomic_DNA"/>
</dbReference>
<reference evidence="2 3" key="1">
    <citation type="submission" date="2019-02" db="EMBL/GenBank/DDBJ databases">
        <title>Deep-cultivation of Planctomycetes and their phenomic and genomic characterization uncovers novel biology.</title>
        <authorList>
            <person name="Wiegand S."/>
            <person name="Jogler M."/>
            <person name="Boedeker C."/>
            <person name="Pinto D."/>
            <person name="Vollmers J."/>
            <person name="Rivas-Marin E."/>
            <person name="Kohn T."/>
            <person name="Peeters S.H."/>
            <person name="Heuer A."/>
            <person name="Rast P."/>
            <person name="Oberbeckmann S."/>
            <person name="Bunk B."/>
            <person name="Jeske O."/>
            <person name="Meyerdierks A."/>
            <person name="Storesund J.E."/>
            <person name="Kallscheuer N."/>
            <person name="Luecker S."/>
            <person name="Lage O.M."/>
            <person name="Pohl T."/>
            <person name="Merkel B.J."/>
            <person name="Hornburger P."/>
            <person name="Mueller R.-W."/>
            <person name="Bruemmer F."/>
            <person name="Labrenz M."/>
            <person name="Spormann A.M."/>
            <person name="Op den Camp H."/>
            <person name="Overmann J."/>
            <person name="Amann R."/>
            <person name="Jetten M.S.M."/>
            <person name="Mascher T."/>
            <person name="Medema M.H."/>
            <person name="Devos D.P."/>
            <person name="Kaster A.-K."/>
            <person name="Ovreas L."/>
            <person name="Rohde M."/>
            <person name="Galperin M.Y."/>
            <person name="Jogler C."/>
        </authorList>
    </citation>
    <scope>NUCLEOTIDE SEQUENCE [LARGE SCALE GENOMIC DNA]</scope>
    <source>
        <strain evidence="2 3">Pan153</strain>
    </source>
</reference>
<organism evidence="2 3">
    <name type="scientific">Gimesia panareensis</name>
    <dbReference type="NCBI Taxonomy" id="2527978"/>
    <lineage>
        <taxon>Bacteria</taxon>
        <taxon>Pseudomonadati</taxon>
        <taxon>Planctomycetota</taxon>
        <taxon>Planctomycetia</taxon>
        <taxon>Planctomycetales</taxon>
        <taxon>Planctomycetaceae</taxon>
        <taxon>Gimesia</taxon>
    </lineage>
</organism>
<dbReference type="Proteomes" id="UP000320839">
    <property type="component" value="Chromosome"/>
</dbReference>
<gene>
    <name evidence="2" type="ORF">Pan153_32490</name>
</gene>
<dbReference type="InterPro" id="IPR039448">
    <property type="entry name" value="Beta_helix"/>
</dbReference>
<evidence type="ECO:0000313" key="2">
    <source>
        <dbReference type="EMBL" id="QDV18590.1"/>
    </source>
</evidence>
<dbReference type="Pfam" id="PF13229">
    <property type="entry name" value="Beta_helix"/>
    <property type="match status" value="1"/>
</dbReference>
<sequence length="2414" mass="247251">MLLTNWLGNLTSRILKRPVYRSRERRALRRRWQAIVENRISTTEVLEDRTLLTTYFVDDDFDALDDYSGYDTEPGIGGEQTAVFGATAFATIEEALFEVAATGDTIIVAAGNYTPGSTLIVDKSVTIQGAQAGVDPRPGSSSTRVETDDTTETIIDGGGSLSRIFQISADNVTLDGLVITNGTGDLVYSGSPVDQVIIQNNIISNSSGDEGVQLKQATNSTIQYNYIHDTAGDGANYDGSSNSSIRFNEFDHIFSTNGAIYVDDSEAITIEGNLLELGHLNLNDGIKVNDYSGIYNTTTSYIINNVIHDSYQDGITVGRSNVVVSGNEISGSTSNNGVVYVSETVDNIQITNNSIHDNLAADSGTDTNFAIRIGRTSTNPRVPTNVVVRDNSIVNNDGLIFFQQDTQPNLDAARNWWGTSDAALIAAGIVGVVDGLGATNGGIDFSSLLSSGADTSAAPGFQSSANTLVVHDLGGEPASGSRIQNALELVNASGTLLLLPGSYNGNVDATSTGINKNVTLFPGNPVGQVIINGDLKLNSDDTIVMQIAGPDAIADYDQITVNGDFSVVSTPLSLPDLYDPQPGDQFVLFQNAGATPMSGTFTLDGTATFLTDGYEFTDFLGVTGQSAFLTYSGGDGNDVAIVVEDDTPQFTLPVNGSPDQYTLRVVGENVQISDDGTGDVLYNVPLAALGGPLVIEGEPGQDDTLTVDLTGVDETTSLQIVFNGGTGGNDALNLTGGSLTTMGYYFDNASDGHLRLNGSLTDFLSYTGLEPITSSVNTTNVTLNYSGASETITITDAGSGQTTIDSTAGESLTFLDPSGILLLDAGAGDDVINLDSLAADYSAELRIVGGTDNDILNVNTALSLASDQSLLLTAETINLNNGNVTTGGTGVTQSYHGDVVLGADANIVNTTGDTVYFDFTVSGNHTFHVSAGGHVIFYDDVTTGALTATAGGLVGQVAGSVNTGAADIDLTAGTDIALTNLTTTGEVRLTALTGGVMDNSTAETSNITAHQLAIRAAERVGEALDHLDTQVDQIAIISQNDSLYVTNGGDLIIGEVDGLVGATATSGILNMKANGALTIDSPVDANYTQLFSIDTAASGEDINVNADVTSHIGVVSFYVGDDIHVASGVTVDSANSLNFYLDNDNADSGVGSVATLIGTFRADPAAGINVYGDTDNDSVQFDSNGGVVGDGGTLDGVETKVIINLGSGDDTVIMDDSGDTTGDTIAITNTGAGQGNVTGAGLVDFRFLNLEDLTLATSTQADDISVSANENTAFNIRGGNPTGTPGDTLRYSSPSGGTTTLTPDGTDGGTISVTGGYQDVVFDEIENLSMGESLVVNGTSNSDMLTITATSSNSGTYQLNGGPIISFSNITDFTFNGMDGLDHFIINNPTGALFDPVNGVHYDGGAGGGTIYINGGQATTIEHRLVSSANGSVFYDGESTATISYVNVGTVFAVTDQVSVADRILTLTTGDEDIVIADAEFGVGTTVNSDGAPSVSFSNPSDSLTINSTVGTDTLTVYDLGLGFDADFNLNGGNVEFIRDLDFLSGNLNLNVDQATISAALTTTGTVDITATGAIQMLSSTFNGSINAGTSDINLTGSSVLLRGLETTGDVSVTATTTGIFDNNSTATNITADQVVLRSVSGGHSIEMQANTLAATNTTGDLFLSNVGDLTIGTVDGLSGLNAAGGVIDLIVSGSLTINENVYASDSVDLATWDTSNAGEDLTINANVTSNSGFVSLTAADILTVASGATVSGGEVHMFIDSGTAGLNDSAGGIANLNGTLLGFNLDLTGGFNDDQAIIDSNGGTTNDGGTVDAIPFPFTFYGLGGFDSFILDDSGDTTGDTVNLSNAGPGSGTISGLGDADFAFASGVDQVTLTTGSDADEITVAPNTVTAFSIFGGDPDMSPGDSLTYLTPYGEVALLAPAGTDGGTISIENVAAGYKDVNFDEIEDLMINENLTIEGTAGDDVLTIIATDANSGTYQLNDGPVIDFFNLTDLTFNGLDGDDRLVINNPTGGLFDPVDGIIYNGGSGGETSGDTLEILGGTAGTVEHRFINDSEGSILFNNESTATISYTGLEPIVDTIAAAARKFQYSDIAETITLSDVGSGQSSIDSTAGELVTFANPTGTLQILTGDGDDTINVDSLAADLGASLEINGQGGASDVININSTLSLGAANTLSLNTETINLNGGTITSGGTQYFSGDVFLGADTTIDSGNDLFLEGTVDGAFTLDLAAGNQLALLGDISTGALTASSAGIINMLPGLEINTGSDDISLTADTLIFLSVLTTTGNVEVTSTSASIIDTNGTDINITADKAVLRAQGDIADSGAELETEVNLLAAVSATGDIRIKNTGDLEIGSYNGLSGLSAVNGTVVIDNAGAITVSENITASQTVSLDTDDVAGTDDDLSITNGATQRG</sequence>
<dbReference type="SUPFAM" id="SSF51126">
    <property type="entry name" value="Pectin lyase-like"/>
    <property type="match status" value="1"/>
</dbReference>
<protein>
    <recommendedName>
        <fullName evidence="1">Right handed beta helix domain-containing protein</fullName>
    </recommendedName>
</protein>
<dbReference type="Gene3D" id="2.160.20.10">
    <property type="entry name" value="Single-stranded right-handed beta-helix, Pectin lyase-like"/>
    <property type="match status" value="1"/>
</dbReference>
<accession>A0A518FQP1</accession>
<evidence type="ECO:0000259" key="1">
    <source>
        <dbReference type="Pfam" id="PF13229"/>
    </source>
</evidence>
<name>A0A518FQP1_9PLAN</name>
<dbReference type="SMART" id="SM00710">
    <property type="entry name" value="PbH1"/>
    <property type="match status" value="10"/>
</dbReference>
<evidence type="ECO:0000313" key="3">
    <source>
        <dbReference type="Proteomes" id="UP000320839"/>
    </source>
</evidence>
<dbReference type="InterPro" id="IPR011050">
    <property type="entry name" value="Pectin_lyase_fold/virulence"/>
</dbReference>
<feature type="domain" description="Right handed beta helix" evidence="1">
    <location>
        <begin position="169"/>
        <end position="291"/>
    </location>
</feature>